<dbReference type="EMBL" id="LRGB01004682">
    <property type="protein sequence ID" value="KZS02323.1"/>
    <property type="molecule type" value="Genomic_DNA"/>
</dbReference>
<dbReference type="OrthoDB" id="6380039at2759"/>
<gene>
    <name evidence="1" type="ORF">APZ42_000685</name>
</gene>
<dbReference type="AlphaFoldDB" id="A0A164JGG5"/>
<keyword evidence="2" id="KW-1185">Reference proteome</keyword>
<name>A0A164JGG5_9CRUS</name>
<organism evidence="1 2">
    <name type="scientific">Daphnia magna</name>
    <dbReference type="NCBI Taxonomy" id="35525"/>
    <lineage>
        <taxon>Eukaryota</taxon>
        <taxon>Metazoa</taxon>
        <taxon>Ecdysozoa</taxon>
        <taxon>Arthropoda</taxon>
        <taxon>Crustacea</taxon>
        <taxon>Branchiopoda</taxon>
        <taxon>Diplostraca</taxon>
        <taxon>Cladocera</taxon>
        <taxon>Anomopoda</taxon>
        <taxon>Daphniidae</taxon>
        <taxon>Daphnia</taxon>
    </lineage>
</organism>
<feature type="non-terminal residue" evidence="1">
    <location>
        <position position="140"/>
    </location>
</feature>
<accession>A0A164JGG5</accession>
<evidence type="ECO:0000313" key="2">
    <source>
        <dbReference type="Proteomes" id="UP000076858"/>
    </source>
</evidence>
<evidence type="ECO:0000313" key="1">
    <source>
        <dbReference type="EMBL" id="KZS02323.1"/>
    </source>
</evidence>
<proteinExistence type="predicted"/>
<protein>
    <submittedName>
        <fullName evidence="1">Uncharacterized protein</fullName>
    </submittedName>
</protein>
<sequence length="140" mass="15998">MSDSKSKLSHIEQFNGTNFQLWKYNCWLILEQNDLLDIVEGKSKEPEPHAVSGSITNSKEIKKWKKQDTDARVILMTTISPKEQQAFVNCKTANSIWVKLAAQYLQNASASTHVLQARFFHYQFLKGHSMMSHITAIEGL</sequence>
<dbReference type="Proteomes" id="UP000076858">
    <property type="component" value="Unassembled WGS sequence"/>
</dbReference>
<reference evidence="1 2" key="1">
    <citation type="submission" date="2016-03" db="EMBL/GenBank/DDBJ databases">
        <title>EvidentialGene: Evidence-directed Construction of Genes on Genomes.</title>
        <authorList>
            <person name="Gilbert D.G."/>
            <person name="Choi J.-H."/>
            <person name="Mockaitis K."/>
            <person name="Colbourne J."/>
            <person name="Pfrender M."/>
        </authorList>
    </citation>
    <scope>NUCLEOTIDE SEQUENCE [LARGE SCALE GENOMIC DNA]</scope>
    <source>
        <strain evidence="1 2">Xinb3</strain>
        <tissue evidence="1">Complete organism</tissue>
    </source>
</reference>
<comment type="caution">
    <text evidence="1">The sequence shown here is derived from an EMBL/GenBank/DDBJ whole genome shotgun (WGS) entry which is preliminary data.</text>
</comment>
<dbReference type="Pfam" id="PF14223">
    <property type="entry name" value="Retrotran_gag_2"/>
    <property type="match status" value="1"/>
</dbReference>